<dbReference type="Gene3D" id="1.25.40.10">
    <property type="entry name" value="Tetratricopeptide repeat domain"/>
    <property type="match status" value="2"/>
</dbReference>
<dbReference type="InterPro" id="IPR052284">
    <property type="entry name" value="Collagen_mod_leprecan"/>
</dbReference>
<name>A0ABP0GC80_CLALP</name>
<dbReference type="InterPro" id="IPR011990">
    <property type="entry name" value="TPR-like_helical_dom_sf"/>
</dbReference>
<evidence type="ECO:0000256" key="3">
    <source>
        <dbReference type="ARBA" id="ARBA00023180"/>
    </source>
</evidence>
<accession>A0ABP0GC80</accession>
<reference evidence="5 6" key="1">
    <citation type="submission" date="2024-02" db="EMBL/GenBank/DDBJ databases">
        <authorList>
            <person name="Daric V."/>
            <person name="Darras S."/>
        </authorList>
    </citation>
    <scope>NUCLEOTIDE SEQUENCE [LARGE SCALE GENOMIC DNA]</scope>
</reference>
<gene>
    <name evidence="5" type="ORF">CVLEPA_LOCUS21389</name>
</gene>
<dbReference type="InterPro" id="IPR056585">
    <property type="entry name" value="Leprecan_dom"/>
</dbReference>
<dbReference type="EMBL" id="CAWYQH010000108">
    <property type="protein sequence ID" value="CAK8689372.1"/>
    <property type="molecule type" value="Genomic_DNA"/>
</dbReference>
<comment type="caution">
    <text evidence="5">The sequence shown here is derived from an EMBL/GenBank/DDBJ whole genome shotgun (WGS) entry which is preliminary data.</text>
</comment>
<evidence type="ECO:0000313" key="6">
    <source>
        <dbReference type="Proteomes" id="UP001642483"/>
    </source>
</evidence>
<evidence type="ECO:0000256" key="2">
    <source>
        <dbReference type="ARBA" id="ARBA00022729"/>
    </source>
</evidence>
<organism evidence="5 6">
    <name type="scientific">Clavelina lepadiformis</name>
    <name type="common">Light-bulb sea squirt</name>
    <name type="synonym">Ascidia lepadiformis</name>
    <dbReference type="NCBI Taxonomy" id="159417"/>
    <lineage>
        <taxon>Eukaryota</taxon>
        <taxon>Metazoa</taxon>
        <taxon>Chordata</taxon>
        <taxon>Tunicata</taxon>
        <taxon>Ascidiacea</taxon>
        <taxon>Aplousobranchia</taxon>
        <taxon>Clavelinidae</taxon>
        <taxon>Clavelina</taxon>
    </lineage>
</organism>
<evidence type="ECO:0000256" key="1">
    <source>
        <dbReference type="ARBA" id="ARBA00006487"/>
    </source>
</evidence>
<sequence length="402" mass="46228">MQKHGPVFSAFQVPNDIALPLETLADEGVNSYNSGNWRGAINYLEKALINYRMSQHIQSACGAQCKVADISKDVGMNFDGNPDLKYVGDLLAEAYCIKLCKEEHPFGMTNLDPPKQEVIDEFETRKIYDYLQFAYFQENQIKKASQAAQTFYNFNLNDEHAMDNLNYYKSLPELNSTSAFKDLEAPQFHELFLEGVKSYEKGNHEVAVNTIERTLENYFREFNDCESLCFQPVEQTNFYRFYKAMAQQLIAKLECSLKCEQKISPVIEGEKLQNFIARCFSYLQFSYHKLGDWGMAIPAAASALLLDPESEIADSNMKYFREQGEKLGYDSPLTYNPRSDALKYHEHVSMLSELVAKGQWIINHEDEDYVQEDLNVDGDIFSTITDKIVKKIEERLTKEITI</sequence>
<dbReference type="PANTHER" id="PTHR13986">
    <property type="entry name" value="PROTEIN LYSINE HYDROXYLATION COMPLEX COMPONENT"/>
    <property type="match status" value="1"/>
</dbReference>
<feature type="domain" description="Leprecan-like alpha-helical" evidence="4">
    <location>
        <begin position="20"/>
        <end position="322"/>
    </location>
</feature>
<evidence type="ECO:0000313" key="5">
    <source>
        <dbReference type="EMBL" id="CAK8689372.1"/>
    </source>
</evidence>
<dbReference type="PANTHER" id="PTHR13986:SF8">
    <property type="entry name" value="PROLYL 3-HYDROXYLASE 1-LIKE PROTEIN"/>
    <property type="match status" value="1"/>
</dbReference>
<dbReference type="Proteomes" id="UP001642483">
    <property type="component" value="Unassembled WGS sequence"/>
</dbReference>
<dbReference type="Pfam" id="PF23557">
    <property type="entry name" value="TPR_leprecan"/>
    <property type="match status" value="1"/>
</dbReference>
<keyword evidence="3" id="KW-0325">Glycoprotein</keyword>
<keyword evidence="6" id="KW-1185">Reference proteome</keyword>
<proteinExistence type="inferred from homology"/>
<protein>
    <recommendedName>
        <fullName evidence="4">Leprecan-like alpha-helical domain-containing protein</fullName>
    </recommendedName>
</protein>
<keyword evidence="2" id="KW-0732">Signal</keyword>
<comment type="similarity">
    <text evidence="1">Belongs to the leprecan family.</text>
</comment>
<evidence type="ECO:0000259" key="4">
    <source>
        <dbReference type="Pfam" id="PF23557"/>
    </source>
</evidence>